<dbReference type="PANTHER" id="PTHR31562:SF8">
    <property type="entry name" value="ALPHA-1,6-MANNOSYLTRANSFERASE"/>
    <property type="match status" value="1"/>
</dbReference>
<dbReference type="InterPro" id="IPR004988">
    <property type="entry name" value="DUF273"/>
</dbReference>
<dbReference type="InterPro" id="IPR029044">
    <property type="entry name" value="Nucleotide-diphossugar_trans"/>
</dbReference>
<reference evidence="2 3" key="2">
    <citation type="journal article" date="2019" name="G3 (Bethesda)">
        <title>Hybrid Assembly of the Genome of the Entomopathogenic Nematode Steinernema carpocapsae Identifies the X-Chromosome.</title>
        <authorList>
            <person name="Serra L."/>
            <person name="Macchietto M."/>
            <person name="Macias-Munoz A."/>
            <person name="McGill C.J."/>
            <person name="Rodriguez I.M."/>
            <person name="Rodriguez B."/>
            <person name="Murad R."/>
            <person name="Mortazavi A."/>
        </authorList>
    </citation>
    <scope>NUCLEOTIDE SEQUENCE [LARGE SCALE GENOMIC DNA]</scope>
    <source>
        <strain evidence="2 3">ALL</strain>
    </source>
</reference>
<dbReference type="Gene3D" id="3.90.550.10">
    <property type="entry name" value="Spore Coat Polysaccharide Biosynthesis Protein SpsA, Chain A"/>
    <property type="match status" value="1"/>
</dbReference>
<sequence>MAARIELQNVLLAPKRPLRMLPFFFGILIVVLLFIQFARVDHESHDRRLSPGFVQTERMREYRETFATKRESSRIVPLNEDSIEFAKLDISAVGKKMLPRNNMEVCKPIHGKVMVFTAMDQASVKVRYGLAQRSLQCYLASTNYTFVQVNLDNDERVNKHCKHKSTYFKKHCAAAVYLKDTDWMLVLDADTAVVNPNHCLEEYIDDRVDMVFYERFFNWEIACGNYFIKNTAQSRRFLMEYANMENEPYNPGVWLGFDNGPLQLLIMKYVMPFAKHMIEVCNNMWHSSKSYDEYTAYLLCVKMALGEQRLWPGKLRIYKRAHSWVRDGWLTSNHWTDNDFMLHGWKIEDLKNATNFNNPFTQDFTVSECGRGYSGWNYKPGMKKTAEEIKKLLFDFEKNQQVNHPKQGRTPYFLTGPDIGDCYPFCEDF</sequence>
<dbReference type="EMBL" id="CM016762">
    <property type="protein sequence ID" value="TMS34317.1"/>
    <property type="molecule type" value="Genomic_DNA"/>
</dbReference>
<evidence type="ECO:0000256" key="1">
    <source>
        <dbReference type="SAM" id="Phobius"/>
    </source>
</evidence>
<evidence type="ECO:0000313" key="3">
    <source>
        <dbReference type="Proteomes" id="UP000298663"/>
    </source>
</evidence>
<dbReference type="PANTHER" id="PTHR31562">
    <property type="entry name" value="PROTEIN CBG18972"/>
    <property type="match status" value="1"/>
</dbReference>
<dbReference type="OrthoDB" id="407658at2759"/>
<evidence type="ECO:0000313" key="2">
    <source>
        <dbReference type="EMBL" id="TMS34317.1"/>
    </source>
</evidence>
<name>A0A4U8UQD8_STECR</name>
<keyword evidence="3" id="KW-1185">Reference proteome</keyword>
<protein>
    <recommendedName>
        <fullName evidence="4">Nucleotide-diphospho-sugar transferase domain-containing protein</fullName>
    </recommendedName>
</protein>
<dbReference type="Proteomes" id="UP000298663">
    <property type="component" value="Chromosome X"/>
</dbReference>
<comment type="caution">
    <text evidence="2">The sequence shown here is derived from an EMBL/GenBank/DDBJ whole genome shotgun (WGS) entry which is preliminary data.</text>
</comment>
<dbReference type="AlphaFoldDB" id="A0A4U8UQD8"/>
<gene>
    <name evidence="2" type="ORF">L596_001942</name>
</gene>
<keyword evidence="1" id="KW-0812">Transmembrane</keyword>
<dbReference type="EMBL" id="AZBU02000001">
    <property type="protein sequence ID" value="TMS34317.1"/>
    <property type="molecule type" value="Genomic_DNA"/>
</dbReference>
<organism evidence="2 3">
    <name type="scientific">Steinernema carpocapsae</name>
    <name type="common">Entomopathogenic nematode</name>
    <dbReference type="NCBI Taxonomy" id="34508"/>
    <lineage>
        <taxon>Eukaryota</taxon>
        <taxon>Metazoa</taxon>
        <taxon>Ecdysozoa</taxon>
        <taxon>Nematoda</taxon>
        <taxon>Chromadorea</taxon>
        <taxon>Rhabditida</taxon>
        <taxon>Tylenchina</taxon>
        <taxon>Panagrolaimomorpha</taxon>
        <taxon>Strongyloidoidea</taxon>
        <taxon>Steinernematidae</taxon>
        <taxon>Steinernema</taxon>
    </lineage>
</organism>
<accession>A0A4U8UQD8</accession>
<keyword evidence="1" id="KW-1133">Transmembrane helix</keyword>
<feature type="transmembrane region" description="Helical" evidence="1">
    <location>
        <begin position="20"/>
        <end position="38"/>
    </location>
</feature>
<dbReference type="STRING" id="34508.A0A4U8UQD8"/>
<proteinExistence type="predicted"/>
<keyword evidence="1" id="KW-0472">Membrane</keyword>
<dbReference type="Pfam" id="PF03314">
    <property type="entry name" value="DUF273"/>
    <property type="match status" value="1"/>
</dbReference>
<reference evidence="2 3" key="1">
    <citation type="journal article" date="2015" name="Genome Biol.">
        <title>Comparative genomics of Steinernema reveals deeply conserved gene regulatory networks.</title>
        <authorList>
            <person name="Dillman A.R."/>
            <person name="Macchietto M."/>
            <person name="Porter C.F."/>
            <person name="Rogers A."/>
            <person name="Williams B."/>
            <person name="Antoshechkin I."/>
            <person name="Lee M.M."/>
            <person name="Goodwin Z."/>
            <person name="Lu X."/>
            <person name="Lewis E.E."/>
            <person name="Goodrich-Blair H."/>
            <person name="Stock S.P."/>
            <person name="Adams B.J."/>
            <person name="Sternberg P.W."/>
            <person name="Mortazavi A."/>
        </authorList>
    </citation>
    <scope>NUCLEOTIDE SEQUENCE [LARGE SCALE GENOMIC DNA]</scope>
    <source>
        <strain evidence="2 3">ALL</strain>
    </source>
</reference>
<evidence type="ECO:0008006" key="4">
    <source>
        <dbReference type="Google" id="ProtNLM"/>
    </source>
</evidence>